<feature type="compositionally biased region" description="Low complexity" evidence="2">
    <location>
        <begin position="277"/>
        <end position="286"/>
    </location>
</feature>
<dbReference type="InterPro" id="IPR040300">
    <property type="entry name" value="At3g49055-like"/>
</dbReference>
<organism evidence="3">
    <name type="scientific">Anthurium amnicola</name>
    <dbReference type="NCBI Taxonomy" id="1678845"/>
    <lineage>
        <taxon>Eukaryota</taxon>
        <taxon>Viridiplantae</taxon>
        <taxon>Streptophyta</taxon>
        <taxon>Embryophyta</taxon>
        <taxon>Tracheophyta</taxon>
        <taxon>Spermatophyta</taxon>
        <taxon>Magnoliopsida</taxon>
        <taxon>Liliopsida</taxon>
        <taxon>Araceae</taxon>
        <taxon>Pothoideae</taxon>
        <taxon>Potheae</taxon>
        <taxon>Anthurium</taxon>
    </lineage>
</organism>
<accession>A0A1D1YKV2</accession>
<keyword evidence="1" id="KW-0175">Coiled coil</keyword>
<evidence type="ECO:0000313" key="3">
    <source>
        <dbReference type="EMBL" id="JAT55271.1"/>
    </source>
</evidence>
<protein>
    <submittedName>
        <fullName evidence="3">Uncharacterized protein At3g49055</fullName>
    </submittedName>
</protein>
<gene>
    <name evidence="3" type="primary">At3g49055_3</name>
    <name evidence="3" type="ORF">g.32192</name>
</gene>
<evidence type="ECO:0000256" key="2">
    <source>
        <dbReference type="SAM" id="MobiDB-lite"/>
    </source>
</evidence>
<name>A0A1D1YKV2_9ARAE</name>
<feature type="region of interest" description="Disordered" evidence="2">
    <location>
        <begin position="272"/>
        <end position="299"/>
    </location>
</feature>
<feature type="coiled-coil region" evidence="1">
    <location>
        <begin position="56"/>
        <end position="87"/>
    </location>
</feature>
<feature type="coiled-coil region" evidence="1">
    <location>
        <begin position="199"/>
        <end position="247"/>
    </location>
</feature>
<feature type="compositionally biased region" description="Basic and acidic residues" evidence="2">
    <location>
        <begin position="1"/>
        <end position="13"/>
    </location>
</feature>
<dbReference type="EMBL" id="GDJX01012665">
    <property type="protein sequence ID" value="JAT55271.1"/>
    <property type="molecule type" value="Transcribed_RNA"/>
</dbReference>
<dbReference type="AlphaFoldDB" id="A0A1D1YKV2"/>
<dbReference type="PANTHER" id="PTHR34937">
    <property type="entry name" value="OS08G0559800 PROTEIN"/>
    <property type="match status" value="1"/>
</dbReference>
<proteinExistence type="predicted"/>
<sequence length="524" mass="59106">MADKLEEDPKRGSSVECSSCPPEGLPQPPLRDVALALGLEPVHASHCELQFRCFVMEETLADLRAQNRDLSDALKESSQERDSLRIKLLEGEVSMEDLGGTGHRARAEFVEDGGTVPSSLWELNEEGTRVIRVCSEVLYLVSSIKECFWRIYEWIGEEKLDYFVETEPSLQDELEVLLSEASRVHKLGLEVESKVIKYEEMKRKEKKDLENSILSLTEENSDISSLLRRALVEKEAAEKSLSKLKGSGEQRRTAIFQIAEWSLQKAGFGFMMGGSPGESPNENSSSCNASTTSDGSECEEDGVSLASTVEKIIKNLRHEVTELRCSLEEYRSENDHLQGLAFKQSQEITDSALYVKVLEERENALTQNVEQLSLELKGAEEEVIRWKEACELEVEAGKSAIEKCEREIACLKEDLERTEAALDTSNNRLKLKEKLATTAMAAQAAAETSLRLADSRSVGLRERIEELTRQLEEEAERSRREQSSVRRRVRHICWPWRALGINPPISSSRNARRRTLPDMVTLLQ</sequence>
<evidence type="ECO:0000256" key="1">
    <source>
        <dbReference type="SAM" id="Coils"/>
    </source>
</evidence>
<feature type="region of interest" description="Disordered" evidence="2">
    <location>
        <begin position="1"/>
        <end position="25"/>
    </location>
</feature>
<dbReference type="PANTHER" id="PTHR34937:SF2">
    <property type="entry name" value="OS08G0559800 PROTEIN"/>
    <property type="match status" value="1"/>
</dbReference>
<reference evidence="3" key="1">
    <citation type="submission" date="2015-07" db="EMBL/GenBank/DDBJ databases">
        <title>Transcriptome Assembly of Anthurium amnicola.</title>
        <authorList>
            <person name="Suzuki J."/>
        </authorList>
    </citation>
    <scope>NUCLEOTIDE SEQUENCE</scope>
</reference>
<feature type="coiled-coil region" evidence="1">
    <location>
        <begin position="313"/>
        <end position="488"/>
    </location>
</feature>